<feature type="region of interest" description="Disordered" evidence="1">
    <location>
        <begin position="125"/>
        <end position="166"/>
    </location>
</feature>
<dbReference type="Gramene" id="Al_scaffold_0001_3178">
    <property type="protein sequence ID" value="Al_scaffold_0001_3178"/>
    <property type="gene ID" value="Al_scaffold_0001_3178"/>
</dbReference>
<sequence>MVELSMLEGKAHRTIKPSVFACTTIPQHYIGRRKIIEGHNDVEANHTRLTPLSTLSSHQLRRSVARAMGDKRTRKPSLYLDLIFEKEEEAKSEALKPTSTQNRCYFSPLLEPTNQTLNQTISATSVNESLKSDSRPRANRRKRGHLERGIVEDMSYGTSSKLPNRK</sequence>
<proteinExistence type="predicted"/>
<evidence type="ECO:0000313" key="3">
    <source>
        <dbReference type="Proteomes" id="UP000008694"/>
    </source>
</evidence>
<name>D7KFR1_ARALL</name>
<gene>
    <name evidence="2" type="ORF">ARALYDRAFT_680855</name>
</gene>
<organism evidence="3">
    <name type="scientific">Arabidopsis lyrata subsp. lyrata</name>
    <name type="common">Lyre-leaved rock-cress</name>
    <dbReference type="NCBI Taxonomy" id="81972"/>
    <lineage>
        <taxon>Eukaryota</taxon>
        <taxon>Viridiplantae</taxon>
        <taxon>Streptophyta</taxon>
        <taxon>Embryophyta</taxon>
        <taxon>Tracheophyta</taxon>
        <taxon>Spermatophyta</taxon>
        <taxon>Magnoliopsida</taxon>
        <taxon>eudicotyledons</taxon>
        <taxon>Gunneridae</taxon>
        <taxon>Pentapetalae</taxon>
        <taxon>rosids</taxon>
        <taxon>malvids</taxon>
        <taxon>Brassicales</taxon>
        <taxon>Brassicaceae</taxon>
        <taxon>Camelineae</taxon>
        <taxon>Arabidopsis</taxon>
    </lineage>
</organism>
<reference evidence="3" key="1">
    <citation type="journal article" date="2011" name="Nat. Genet.">
        <title>The Arabidopsis lyrata genome sequence and the basis of rapid genome size change.</title>
        <authorList>
            <person name="Hu T.T."/>
            <person name="Pattyn P."/>
            <person name="Bakker E.G."/>
            <person name="Cao J."/>
            <person name="Cheng J.-F."/>
            <person name="Clark R.M."/>
            <person name="Fahlgren N."/>
            <person name="Fawcett J.A."/>
            <person name="Grimwood J."/>
            <person name="Gundlach H."/>
            <person name="Haberer G."/>
            <person name="Hollister J.D."/>
            <person name="Ossowski S."/>
            <person name="Ottilar R.P."/>
            <person name="Salamov A.A."/>
            <person name="Schneeberger K."/>
            <person name="Spannagl M."/>
            <person name="Wang X."/>
            <person name="Yang L."/>
            <person name="Nasrallah M.E."/>
            <person name="Bergelson J."/>
            <person name="Carrington J.C."/>
            <person name="Gaut B.S."/>
            <person name="Schmutz J."/>
            <person name="Mayer K.F.X."/>
            <person name="Van de Peer Y."/>
            <person name="Grigoriev I.V."/>
            <person name="Nordborg M."/>
            <person name="Weigel D."/>
            <person name="Guo Y.-L."/>
        </authorList>
    </citation>
    <scope>NUCLEOTIDE SEQUENCE [LARGE SCALE GENOMIC DNA]</scope>
    <source>
        <strain evidence="3">cv. MN47</strain>
    </source>
</reference>
<dbReference type="Proteomes" id="UP000008694">
    <property type="component" value="Unassembled WGS sequence"/>
</dbReference>
<evidence type="ECO:0000256" key="1">
    <source>
        <dbReference type="SAM" id="MobiDB-lite"/>
    </source>
</evidence>
<accession>D7KFR1</accession>
<feature type="compositionally biased region" description="Polar residues" evidence="1">
    <location>
        <begin position="156"/>
        <end position="166"/>
    </location>
</feature>
<evidence type="ECO:0000313" key="2">
    <source>
        <dbReference type="EMBL" id="EFH69910.1"/>
    </source>
</evidence>
<keyword evidence="3" id="KW-1185">Reference proteome</keyword>
<dbReference type="AlphaFoldDB" id="D7KFR1"/>
<protein>
    <submittedName>
        <fullName evidence="2">Predicted protein</fullName>
    </submittedName>
</protein>
<dbReference type="HOGENOM" id="CLU_1604976_0_0_1"/>
<dbReference type="EMBL" id="GL348713">
    <property type="protein sequence ID" value="EFH69910.1"/>
    <property type="molecule type" value="Genomic_DNA"/>
</dbReference>